<dbReference type="NCBIfam" id="TIGR00369">
    <property type="entry name" value="unchar_dom_1"/>
    <property type="match status" value="1"/>
</dbReference>
<dbReference type="Proteomes" id="UP000004931">
    <property type="component" value="Unassembled WGS sequence"/>
</dbReference>
<dbReference type="STRING" id="247633.GP2143_06649"/>
<dbReference type="eggNOG" id="COG2050">
    <property type="taxonomic scope" value="Bacteria"/>
</dbReference>
<dbReference type="InterPro" id="IPR006683">
    <property type="entry name" value="Thioestr_dom"/>
</dbReference>
<keyword evidence="4" id="KW-1185">Reference proteome</keyword>
<dbReference type="InterPro" id="IPR003736">
    <property type="entry name" value="PAAI_dom"/>
</dbReference>
<dbReference type="Pfam" id="PF03061">
    <property type="entry name" value="4HBT"/>
    <property type="match status" value="1"/>
</dbReference>
<evidence type="ECO:0000313" key="4">
    <source>
        <dbReference type="Proteomes" id="UP000004931"/>
    </source>
</evidence>
<dbReference type="Gene3D" id="3.10.129.10">
    <property type="entry name" value="Hotdog Thioesterase"/>
    <property type="match status" value="1"/>
</dbReference>
<dbReference type="InterPro" id="IPR029069">
    <property type="entry name" value="HotDog_dom_sf"/>
</dbReference>
<dbReference type="SUPFAM" id="SSF54637">
    <property type="entry name" value="Thioesterase/thiol ester dehydrase-isomerase"/>
    <property type="match status" value="1"/>
</dbReference>
<reference evidence="3 4" key="1">
    <citation type="journal article" date="2010" name="J. Bacteriol.">
        <title>Genome sequence of the oligotrophic marine Gammaproteobacterium HTCC2143, isolated from the Oregon Coast.</title>
        <authorList>
            <person name="Oh H.M."/>
            <person name="Kang I."/>
            <person name="Ferriera S."/>
            <person name="Giovannoni S.J."/>
            <person name="Cho J.C."/>
        </authorList>
    </citation>
    <scope>NUCLEOTIDE SEQUENCE [LARGE SCALE GENOMIC DNA]</scope>
    <source>
        <strain evidence="3 4">HTCC2143</strain>
    </source>
</reference>
<evidence type="ECO:0000259" key="2">
    <source>
        <dbReference type="Pfam" id="PF03061"/>
    </source>
</evidence>
<feature type="domain" description="Thioesterase" evidence="2">
    <location>
        <begin position="54"/>
        <end position="127"/>
    </location>
</feature>
<comment type="caution">
    <text evidence="3">The sequence shown here is derived from an EMBL/GenBank/DDBJ whole genome shotgun (WGS) entry which is preliminary data.</text>
</comment>
<name>A0YGT3_9GAMM</name>
<organism evidence="3 4">
    <name type="scientific">marine gamma proteobacterium HTCC2143</name>
    <dbReference type="NCBI Taxonomy" id="247633"/>
    <lineage>
        <taxon>Bacteria</taxon>
        <taxon>Pseudomonadati</taxon>
        <taxon>Pseudomonadota</taxon>
        <taxon>Gammaproteobacteria</taxon>
        <taxon>Cellvibrionales</taxon>
        <taxon>Spongiibacteraceae</taxon>
        <taxon>BD1-7 clade</taxon>
    </lineage>
</organism>
<dbReference type="GO" id="GO:0016289">
    <property type="term" value="F:acyl-CoA hydrolase activity"/>
    <property type="evidence" value="ECO:0007669"/>
    <property type="project" value="UniProtKB-ARBA"/>
</dbReference>
<gene>
    <name evidence="3" type="ORF">GP2143_06649</name>
</gene>
<protein>
    <recommendedName>
        <fullName evidence="2">Thioesterase domain-containing protein</fullName>
    </recommendedName>
</protein>
<proteinExistence type="predicted"/>
<keyword evidence="1" id="KW-0378">Hydrolase</keyword>
<dbReference type="EMBL" id="AAVT01000012">
    <property type="protein sequence ID" value="EAW29951.1"/>
    <property type="molecule type" value="Genomic_DNA"/>
</dbReference>
<evidence type="ECO:0000313" key="3">
    <source>
        <dbReference type="EMBL" id="EAW29951.1"/>
    </source>
</evidence>
<accession>A0YGT3</accession>
<sequence>MTQDTNPPGVPEGFRTLRNSAHAETHVGPFYYKKDDDELTLGFLAGDQHSNAIGGVHGGVLMFFADYAVVMSAMKGQKENCATISASCDFVSSAHTGEWVEAEATITRRTGSMVFVSGRIYVGDKTVMTVQSVLKRIIPREK</sequence>
<evidence type="ECO:0000256" key="1">
    <source>
        <dbReference type="ARBA" id="ARBA00022801"/>
    </source>
</evidence>
<dbReference type="AlphaFoldDB" id="A0YGT3"/>
<dbReference type="CDD" id="cd03443">
    <property type="entry name" value="PaaI_thioesterase"/>
    <property type="match status" value="1"/>
</dbReference>